<evidence type="ECO:0000259" key="9">
    <source>
        <dbReference type="PROSITE" id="PS50113"/>
    </source>
</evidence>
<dbReference type="Pfam" id="PF07730">
    <property type="entry name" value="HisKA_3"/>
    <property type="match status" value="1"/>
</dbReference>
<keyword evidence="1" id="KW-0808">Transferase</keyword>
<dbReference type="InterPro" id="IPR001610">
    <property type="entry name" value="PAC"/>
</dbReference>
<dbReference type="InterPro" id="IPR036890">
    <property type="entry name" value="HATPase_C_sf"/>
</dbReference>
<feature type="modified residue" description="4-aspartylphosphate" evidence="4">
    <location>
        <position position="577"/>
    </location>
</feature>
<dbReference type="Proteomes" id="UP000675880">
    <property type="component" value="Unassembled WGS sequence"/>
</dbReference>
<evidence type="ECO:0000259" key="6">
    <source>
        <dbReference type="PROSITE" id="PS50109"/>
    </source>
</evidence>
<dbReference type="PROSITE" id="PS50109">
    <property type="entry name" value="HIS_KIN"/>
    <property type="match status" value="1"/>
</dbReference>
<dbReference type="Pfam" id="PF02518">
    <property type="entry name" value="HATPase_c"/>
    <property type="match status" value="1"/>
</dbReference>
<dbReference type="InterPro" id="IPR035965">
    <property type="entry name" value="PAS-like_dom_sf"/>
</dbReference>
<evidence type="ECO:0000259" key="8">
    <source>
        <dbReference type="PROSITE" id="PS50112"/>
    </source>
</evidence>
<protein>
    <recommendedName>
        <fullName evidence="12">Histidine kinase</fullName>
    </recommendedName>
</protein>
<dbReference type="InterPro" id="IPR011006">
    <property type="entry name" value="CheY-like_superfamily"/>
</dbReference>
<dbReference type="PROSITE" id="PS50113">
    <property type="entry name" value="PAC"/>
    <property type="match status" value="2"/>
</dbReference>
<dbReference type="Gene3D" id="3.40.50.2300">
    <property type="match status" value="1"/>
</dbReference>
<dbReference type="InterPro" id="IPR001789">
    <property type="entry name" value="Sig_transdc_resp-reg_receiver"/>
</dbReference>
<dbReference type="CDD" id="cd17535">
    <property type="entry name" value="REC_NarL-like"/>
    <property type="match status" value="1"/>
</dbReference>
<dbReference type="PANTHER" id="PTHR24421">
    <property type="entry name" value="NITRATE/NITRITE SENSOR PROTEIN NARX-RELATED"/>
    <property type="match status" value="1"/>
</dbReference>
<dbReference type="SMART" id="SM00448">
    <property type="entry name" value="REC"/>
    <property type="match status" value="1"/>
</dbReference>
<dbReference type="Gene3D" id="3.30.450.20">
    <property type="entry name" value="PAS domain"/>
    <property type="match status" value="2"/>
</dbReference>
<dbReference type="SUPFAM" id="SSF52172">
    <property type="entry name" value="CheY-like"/>
    <property type="match status" value="1"/>
</dbReference>
<dbReference type="SUPFAM" id="SSF55785">
    <property type="entry name" value="PYP-like sensor domain (PAS domain)"/>
    <property type="match status" value="2"/>
</dbReference>
<dbReference type="InterPro" id="IPR013656">
    <property type="entry name" value="PAS_4"/>
</dbReference>
<evidence type="ECO:0000259" key="7">
    <source>
        <dbReference type="PROSITE" id="PS50110"/>
    </source>
</evidence>
<evidence type="ECO:0008006" key="12">
    <source>
        <dbReference type="Google" id="ProtNLM"/>
    </source>
</evidence>
<dbReference type="NCBIfam" id="TIGR00229">
    <property type="entry name" value="sensory_box"/>
    <property type="match status" value="2"/>
</dbReference>
<dbReference type="InterPro" id="IPR050482">
    <property type="entry name" value="Sensor_HK_TwoCompSys"/>
</dbReference>
<keyword evidence="2" id="KW-0418">Kinase</keyword>
<sequence length="655" mass="71657">MTDPLAADLMSARLAAIVESSDDAIISKDLNGIITSWNRGAQRLFGYTADEMIGQPVHRLIPKDRFDEEIHILGRIRTGQRIDHYETVRQRKDGSLVHISLTVSPIKDGKGRIVGASKIARDITERKQAERHLASLVEGLPAAVFTTDAEGLITHYNQAAVDLWHCRPTSGAPYWRGSWRLTGSDGGPMPDHECPLRQALKQGRPVLGLEAVIRRQDGTQIPVTHHSTPLRNEAGEVFGTVNMLVDLTERKATEQQLHASASELEHRIAERTQELRTSQERLRALASELTLTEQRERRRLATDLHDYLAQLVVASRLRISQLIPRIGDPAISSTLTQVDSMLDQALTYTRSLVAELSPQILYQFGLAKSLLWLGEQMKQHNLRVSVELGGTPFTLADDQAVLLFQSVRELLFNIIKHAKTDHATLTVSVDEQQELWICVEDEGVGFDMADLTHPGDPHGKFGLLSIRERMELLGGECELSSALGVGTIAILHLPLGQTAVSSSANVQQTAAHPAGSPAKDQAKTVKVLLVDDHAMVRQGLRSILDSYTDLTVVGEAANGQDAVVMARSLQPDVVVMDVNLPLIDGVEATRLLRREHASMAVIGISVRNDPQVKLAMTEAGAADFLPKESAAGQLYDIILRHCPVASSAGGRAVAN</sequence>
<feature type="domain" description="PAC" evidence="9">
    <location>
        <begin position="207"/>
        <end position="259"/>
    </location>
</feature>
<dbReference type="EMBL" id="CAJNBJ010000002">
    <property type="protein sequence ID" value="CAE6727698.1"/>
    <property type="molecule type" value="Genomic_DNA"/>
</dbReference>
<dbReference type="CDD" id="cd00130">
    <property type="entry name" value="PAS"/>
    <property type="match status" value="2"/>
</dbReference>
<organism evidence="10 11">
    <name type="scientific">Nitrospira defluvii</name>
    <dbReference type="NCBI Taxonomy" id="330214"/>
    <lineage>
        <taxon>Bacteria</taxon>
        <taxon>Pseudomonadati</taxon>
        <taxon>Nitrospirota</taxon>
        <taxon>Nitrospiria</taxon>
        <taxon>Nitrospirales</taxon>
        <taxon>Nitrospiraceae</taxon>
        <taxon>Nitrospira</taxon>
    </lineage>
</organism>
<dbReference type="PROSITE" id="PS50110">
    <property type="entry name" value="RESPONSE_REGULATORY"/>
    <property type="match status" value="1"/>
</dbReference>
<feature type="domain" description="Histidine kinase" evidence="6">
    <location>
        <begin position="270"/>
        <end position="497"/>
    </location>
</feature>
<feature type="domain" description="Response regulatory" evidence="7">
    <location>
        <begin position="526"/>
        <end position="642"/>
    </location>
</feature>
<evidence type="ECO:0000256" key="2">
    <source>
        <dbReference type="ARBA" id="ARBA00022777"/>
    </source>
</evidence>
<dbReference type="InterPro" id="IPR013767">
    <property type="entry name" value="PAS_fold"/>
</dbReference>
<keyword evidence="3" id="KW-0902">Two-component regulatory system</keyword>
<dbReference type="InterPro" id="IPR000700">
    <property type="entry name" value="PAS-assoc_C"/>
</dbReference>
<keyword evidence="4" id="KW-0597">Phosphoprotein</keyword>
<dbReference type="Gene3D" id="1.20.5.1930">
    <property type="match status" value="1"/>
</dbReference>
<evidence type="ECO:0000313" key="10">
    <source>
        <dbReference type="EMBL" id="CAE6727698.1"/>
    </source>
</evidence>
<dbReference type="CDD" id="cd16917">
    <property type="entry name" value="HATPase_UhpB-NarQ-NarX-like"/>
    <property type="match status" value="1"/>
</dbReference>
<dbReference type="InterPro" id="IPR003594">
    <property type="entry name" value="HATPase_dom"/>
</dbReference>
<dbReference type="Pfam" id="PF00989">
    <property type="entry name" value="PAS"/>
    <property type="match status" value="1"/>
</dbReference>
<evidence type="ECO:0000256" key="4">
    <source>
        <dbReference type="PROSITE-ProRule" id="PRU00169"/>
    </source>
</evidence>
<reference evidence="10 11" key="1">
    <citation type="submission" date="2021-02" db="EMBL/GenBank/DDBJ databases">
        <authorList>
            <person name="Han P."/>
        </authorList>
    </citation>
    <scope>NUCLEOTIDE SEQUENCE [LARGE SCALE GENOMIC DNA]</scope>
    <source>
        <strain evidence="10">Candidatus Nitrospira sp. ZN2</strain>
    </source>
</reference>
<dbReference type="SUPFAM" id="SSF55874">
    <property type="entry name" value="ATPase domain of HSP90 chaperone/DNA topoisomerase II/histidine kinase"/>
    <property type="match status" value="1"/>
</dbReference>
<evidence type="ECO:0000313" key="11">
    <source>
        <dbReference type="Proteomes" id="UP000675880"/>
    </source>
</evidence>
<feature type="coiled-coil region" evidence="5">
    <location>
        <begin position="261"/>
        <end position="295"/>
    </location>
</feature>
<dbReference type="InterPro" id="IPR058245">
    <property type="entry name" value="NreC/VraR/RcsB-like_REC"/>
</dbReference>
<keyword evidence="11" id="KW-1185">Reference proteome</keyword>
<feature type="domain" description="PAS" evidence="8">
    <location>
        <begin position="10"/>
        <end position="65"/>
    </location>
</feature>
<comment type="caution">
    <text evidence="10">The sequence shown here is derived from an EMBL/GenBank/DDBJ whole genome shotgun (WGS) entry which is preliminary data.</text>
</comment>
<name>A0ABM8R1E8_9BACT</name>
<evidence type="ECO:0000256" key="1">
    <source>
        <dbReference type="ARBA" id="ARBA00022679"/>
    </source>
</evidence>
<dbReference type="SMART" id="SM00086">
    <property type="entry name" value="PAC"/>
    <property type="match status" value="2"/>
</dbReference>
<dbReference type="SMART" id="SM00387">
    <property type="entry name" value="HATPase_c"/>
    <property type="match status" value="1"/>
</dbReference>
<dbReference type="PANTHER" id="PTHR24421:SF58">
    <property type="entry name" value="SIGNAL TRANSDUCTION HISTIDINE-PROTEIN KINASE_PHOSPHATASE UHPB"/>
    <property type="match status" value="1"/>
</dbReference>
<dbReference type="InterPro" id="IPR005467">
    <property type="entry name" value="His_kinase_dom"/>
</dbReference>
<accession>A0ABM8R1E8</accession>
<proteinExistence type="predicted"/>
<dbReference type="Pfam" id="PF00072">
    <property type="entry name" value="Response_reg"/>
    <property type="match status" value="1"/>
</dbReference>
<evidence type="ECO:0000256" key="5">
    <source>
        <dbReference type="SAM" id="Coils"/>
    </source>
</evidence>
<dbReference type="InterPro" id="IPR000014">
    <property type="entry name" value="PAS"/>
</dbReference>
<dbReference type="PROSITE" id="PS50112">
    <property type="entry name" value="PAS"/>
    <property type="match status" value="2"/>
</dbReference>
<dbReference type="Pfam" id="PF08448">
    <property type="entry name" value="PAS_4"/>
    <property type="match status" value="1"/>
</dbReference>
<evidence type="ECO:0000256" key="3">
    <source>
        <dbReference type="ARBA" id="ARBA00023012"/>
    </source>
</evidence>
<dbReference type="Gene3D" id="3.30.565.10">
    <property type="entry name" value="Histidine kinase-like ATPase, C-terminal domain"/>
    <property type="match status" value="1"/>
</dbReference>
<gene>
    <name evidence="10" type="ORF">NSPZN2_100191</name>
</gene>
<dbReference type="InterPro" id="IPR011712">
    <property type="entry name" value="Sig_transdc_His_kin_sub3_dim/P"/>
</dbReference>
<feature type="domain" description="PAC" evidence="9">
    <location>
        <begin position="83"/>
        <end position="135"/>
    </location>
</feature>
<dbReference type="SMART" id="SM00091">
    <property type="entry name" value="PAS"/>
    <property type="match status" value="2"/>
</dbReference>
<feature type="domain" description="PAS" evidence="8">
    <location>
        <begin position="129"/>
        <end position="163"/>
    </location>
</feature>
<keyword evidence="5" id="KW-0175">Coiled coil</keyword>